<gene>
    <name evidence="4" type="ORF">g.15832</name>
</gene>
<evidence type="ECO:0000313" key="4">
    <source>
        <dbReference type="EMBL" id="JAS57153.1"/>
    </source>
</evidence>
<proteinExistence type="predicted"/>
<protein>
    <recommendedName>
        <fullName evidence="1">Protein ABHD13</fullName>
    </recommendedName>
    <alternativeName>
        <fullName evidence="2">Alpha/beta hydrolase domain-containing protein 13</fullName>
    </alternativeName>
</protein>
<organism evidence="4">
    <name type="scientific">Cuerna arida</name>
    <dbReference type="NCBI Taxonomy" id="1464854"/>
    <lineage>
        <taxon>Eukaryota</taxon>
        <taxon>Metazoa</taxon>
        <taxon>Ecdysozoa</taxon>
        <taxon>Arthropoda</taxon>
        <taxon>Hexapoda</taxon>
        <taxon>Insecta</taxon>
        <taxon>Pterygota</taxon>
        <taxon>Neoptera</taxon>
        <taxon>Paraneoptera</taxon>
        <taxon>Hemiptera</taxon>
        <taxon>Auchenorrhyncha</taxon>
        <taxon>Membracoidea</taxon>
        <taxon>Cicadellidae</taxon>
        <taxon>Cicadellinae</taxon>
        <taxon>Proconiini</taxon>
        <taxon>Cuerna</taxon>
    </lineage>
</organism>
<reference evidence="4" key="1">
    <citation type="submission" date="2015-11" db="EMBL/GenBank/DDBJ databases">
        <title>De novo transcriptome assembly of four potential Pierce s Disease insect vectors from Arizona vineyards.</title>
        <authorList>
            <person name="Tassone E.E."/>
        </authorList>
    </citation>
    <scope>NUCLEOTIDE SEQUENCE</scope>
</reference>
<dbReference type="SUPFAM" id="SSF53474">
    <property type="entry name" value="alpha/beta-Hydrolases"/>
    <property type="match status" value="1"/>
</dbReference>
<sequence length="295" mass="32780">TMKLARCCKLLKVLCFPPCCPRNIIEHATFQPPPPSYSVQYNPQSGDYVVIIDRFQESNFLKRHSISITDIEFTYVSTKSGTKIACMYYAVKPAKRSTILYSHGNASDLGSVIGLAICLAKTVHCNILVYDYSGYGQSSGKPSEKQIYIDIEAAFNLLLTKYNCRPEDVILFGQSLGSAPTIDLASRVAVQAVVIQSGFASALNVAFPREDKQPMCCDIFENINKVSRVTSPTLVIHGTRDDVIDLSHGAAIYEQCPGTQTVEPLWVVGGGHNDLELYTQFTHRLRKFFKEELPH</sequence>
<evidence type="ECO:0000256" key="1">
    <source>
        <dbReference type="ARBA" id="ARBA00040125"/>
    </source>
</evidence>
<feature type="non-terminal residue" evidence="4">
    <location>
        <position position="1"/>
    </location>
</feature>
<dbReference type="PANTHER" id="PTHR12277:SF81">
    <property type="entry name" value="PROTEIN ABHD13"/>
    <property type="match status" value="1"/>
</dbReference>
<evidence type="ECO:0000256" key="2">
    <source>
        <dbReference type="ARBA" id="ARBA00042701"/>
    </source>
</evidence>
<dbReference type="Gene3D" id="3.40.50.1820">
    <property type="entry name" value="alpha/beta hydrolase"/>
    <property type="match status" value="1"/>
</dbReference>
<dbReference type="InterPro" id="IPR029058">
    <property type="entry name" value="AB_hydrolase_fold"/>
</dbReference>
<evidence type="ECO:0000259" key="3">
    <source>
        <dbReference type="Pfam" id="PF00561"/>
    </source>
</evidence>
<dbReference type="AlphaFoldDB" id="A0A1B6G4A7"/>
<dbReference type="EMBL" id="GECZ01012616">
    <property type="protein sequence ID" value="JAS57153.1"/>
    <property type="molecule type" value="Transcribed_RNA"/>
</dbReference>
<feature type="domain" description="AB hydrolase-1" evidence="3">
    <location>
        <begin position="99"/>
        <end position="198"/>
    </location>
</feature>
<accession>A0A1B6G4A7</accession>
<name>A0A1B6G4A7_9HEMI</name>
<dbReference type="PANTHER" id="PTHR12277">
    <property type="entry name" value="ALPHA/BETA HYDROLASE DOMAIN-CONTAINING PROTEIN"/>
    <property type="match status" value="1"/>
</dbReference>
<dbReference type="Pfam" id="PF00561">
    <property type="entry name" value="Abhydrolase_1"/>
    <property type="match status" value="1"/>
</dbReference>
<dbReference type="InterPro" id="IPR000073">
    <property type="entry name" value="AB_hydrolase_1"/>
</dbReference>